<dbReference type="AlphaFoldDB" id="A0A0M5J3J7"/>
<feature type="domain" description="UBX" evidence="8">
    <location>
        <begin position="362"/>
        <end position="442"/>
    </location>
</feature>
<dbReference type="SMR" id="A0A0M5J3J7"/>
<dbReference type="PROSITE" id="PS50033">
    <property type="entry name" value="UBX"/>
    <property type="match status" value="1"/>
</dbReference>
<comment type="function">
    <text evidence="6">Involved in endoplasmic reticulum-associated protein degradation (ERAD). Acts as a platform to recruit both UBQLN1 and VCP to the ER during ERAD.</text>
</comment>
<dbReference type="STRING" id="30019.A0A0M5J3J7"/>
<name>A0A0M5J3J7_DROBS</name>
<dbReference type="SUPFAM" id="SSF54236">
    <property type="entry name" value="Ubiquitin-like"/>
    <property type="match status" value="1"/>
</dbReference>
<organism evidence="9 10">
    <name type="scientific">Drosophila busckii</name>
    <name type="common">Fruit fly</name>
    <dbReference type="NCBI Taxonomy" id="30019"/>
    <lineage>
        <taxon>Eukaryota</taxon>
        <taxon>Metazoa</taxon>
        <taxon>Ecdysozoa</taxon>
        <taxon>Arthropoda</taxon>
        <taxon>Hexapoda</taxon>
        <taxon>Insecta</taxon>
        <taxon>Pterygota</taxon>
        <taxon>Neoptera</taxon>
        <taxon>Endopterygota</taxon>
        <taxon>Diptera</taxon>
        <taxon>Brachycera</taxon>
        <taxon>Muscomorpha</taxon>
        <taxon>Ephydroidea</taxon>
        <taxon>Drosophilidae</taxon>
        <taxon>Drosophila</taxon>
    </lineage>
</organism>
<feature type="compositionally biased region" description="Low complexity" evidence="7">
    <location>
        <begin position="167"/>
        <end position="182"/>
    </location>
</feature>
<comment type="subcellular location">
    <subcellularLocation>
        <location evidence="1">Endoplasmic reticulum membrane</location>
        <topology evidence="1">Peripheral membrane protein</topology>
    </subcellularLocation>
</comment>
<evidence type="ECO:0000256" key="2">
    <source>
        <dbReference type="ARBA" id="ARBA00023230"/>
    </source>
</evidence>
<dbReference type="InterPro" id="IPR029071">
    <property type="entry name" value="Ubiquitin-like_domsf"/>
</dbReference>
<feature type="compositionally biased region" description="Low complexity" evidence="7">
    <location>
        <begin position="569"/>
        <end position="580"/>
    </location>
</feature>
<feature type="compositionally biased region" description="Low complexity" evidence="7">
    <location>
        <begin position="540"/>
        <end position="549"/>
    </location>
</feature>
<dbReference type="PANTHER" id="PTHR46424:SF1">
    <property type="entry name" value="UBX DOMAIN-CONTAINING PROTEIN 4"/>
    <property type="match status" value="1"/>
</dbReference>
<dbReference type="PANTHER" id="PTHR46424">
    <property type="entry name" value="UBX DOMAIN-CONTAINING PROTEIN 4"/>
    <property type="match status" value="1"/>
</dbReference>
<dbReference type="OrthoDB" id="2445133at2759"/>
<evidence type="ECO:0000256" key="6">
    <source>
        <dbReference type="ARBA" id="ARBA00046062"/>
    </source>
</evidence>
<dbReference type="InterPro" id="IPR001012">
    <property type="entry name" value="UBX_dom"/>
</dbReference>
<dbReference type="InterPro" id="IPR036249">
    <property type="entry name" value="Thioredoxin-like_sf"/>
</dbReference>
<dbReference type="Pfam" id="PF23187">
    <property type="entry name" value="UBX7_N"/>
    <property type="match status" value="1"/>
</dbReference>
<proteinExistence type="predicted"/>
<feature type="region of interest" description="Disordered" evidence="7">
    <location>
        <begin position="345"/>
        <end position="367"/>
    </location>
</feature>
<feature type="region of interest" description="Disordered" evidence="7">
    <location>
        <begin position="533"/>
        <end position="615"/>
    </location>
</feature>
<dbReference type="EMBL" id="CP012525">
    <property type="protein sequence ID" value="ALC43398.1"/>
    <property type="molecule type" value="Genomic_DNA"/>
</dbReference>
<reference evidence="9 10" key="1">
    <citation type="submission" date="2015-08" db="EMBL/GenBank/DDBJ databases">
        <title>Ancestral chromatin configuration constrains chromatin evolution on differentiating sex chromosomes in Drosophila.</title>
        <authorList>
            <person name="Zhou Q."/>
            <person name="Bachtrog D."/>
        </authorList>
    </citation>
    <scope>NUCLEOTIDE SEQUENCE [LARGE SCALE GENOMIC DNA]</scope>
    <source>
        <tissue evidence="9">Whole larvae</tissue>
    </source>
</reference>
<evidence type="ECO:0000259" key="8">
    <source>
        <dbReference type="PROSITE" id="PS50033"/>
    </source>
</evidence>
<dbReference type="SMART" id="SM00166">
    <property type="entry name" value="UBX"/>
    <property type="match status" value="1"/>
</dbReference>
<dbReference type="GO" id="GO:0036503">
    <property type="term" value="P:ERAD pathway"/>
    <property type="evidence" value="ECO:0007669"/>
    <property type="project" value="TreeGrafter"/>
</dbReference>
<feature type="compositionally biased region" description="Basic and acidic residues" evidence="7">
    <location>
        <begin position="589"/>
        <end position="605"/>
    </location>
</feature>
<dbReference type="OMA" id="WHTGNIA"/>
<evidence type="ECO:0000256" key="1">
    <source>
        <dbReference type="ARBA" id="ARBA00004406"/>
    </source>
</evidence>
<evidence type="ECO:0000313" key="10">
    <source>
        <dbReference type="Proteomes" id="UP000494163"/>
    </source>
</evidence>
<accession>A0A0M5J3J7</accession>
<feature type="compositionally biased region" description="Low complexity" evidence="7">
    <location>
        <begin position="345"/>
        <end position="364"/>
    </location>
</feature>
<dbReference type="Pfam" id="PF00789">
    <property type="entry name" value="UBX"/>
    <property type="match status" value="1"/>
</dbReference>
<evidence type="ECO:0000313" key="9">
    <source>
        <dbReference type="EMBL" id="ALC43398.1"/>
    </source>
</evidence>
<dbReference type="GO" id="GO:0005789">
    <property type="term" value="C:endoplasmic reticulum membrane"/>
    <property type="evidence" value="ECO:0007669"/>
    <property type="project" value="UniProtKB-SubCell"/>
</dbReference>
<evidence type="ECO:0000256" key="4">
    <source>
        <dbReference type="ARBA" id="ARBA00040925"/>
    </source>
</evidence>
<evidence type="ECO:0000256" key="7">
    <source>
        <dbReference type="SAM" id="MobiDB-lite"/>
    </source>
</evidence>
<feature type="region of interest" description="Disordered" evidence="7">
    <location>
        <begin position="256"/>
        <end position="296"/>
    </location>
</feature>
<feature type="compositionally biased region" description="Basic and acidic residues" evidence="7">
    <location>
        <begin position="256"/>
        <end position="281"/>
    </location>
</feature>
<dbReference type="Gene3D" id="3.10.20.90">
    <property type="entry name" value="Phosphatidylinositol 3-kinase Catalytic Subunit, Chain A, domain 1"/>
    <property type="match status" value="1"/>
</dbReference>
<gene>
    <name evidence="9" type="ORF">Dbus_chr3Lg564</name>
</gene>
<keyword evidence="10" id="KW-1185">Reference proteome</keyword>
<keyword evidence="2" id="KW-0834">Unfolded protein response</keyword>
<dbReference type="Proteomes" id="UP000494163">
    <property type="component" value="Chromosome 3L"/>
</dbReference>
<comment type="subunit">
    <text evidence="3">Directly interacts with VCP. Interacts with UBQLN1. Forms a complex with VCP and UBQLN1.</text>
</comment>
<dbReference type="GO" id="GO:0006986">
    <property type="term" value="P:response to unfolded protein"/>
    <property type="evidence" value="ECO:0007669"/>
    <property type="project" value="UniProtKB-KW"/>
</dbReference>
<evidence type="ECO:0000256" key="3">
    <source>
        <dbReference type="ARBA" id="ARBA00038812"/>
    </source>
</evidence>
<dbReference type="SUPFAM" id="SSF52833">
    <property type="entry name" value="Thioredoxin-like"/>
    <property type="match status" value="1"/>
</dbReference>
<evidence type="ECO:0000256" key="5">
    <source>
        <dbReference type="ARBA" id="ARBA00041575"/>
    </source>
</evidence>
<sequence>MNWHAGNIAEAVAESKAKDAIFVVYIEGQDEMSTKLSRFLGDERVHSKLSTTDFVAVKIQGDSPTYSQFIALYKVVPVPSIFFIGKSGTPLEIATGIVACVDELVAKIDKVLLLAGKRSEDSEASTSVEHREELATTTRSIGGAGAEDSDQEQEQQIPKPEKKQEEQQQPAAETAPEQELGPIEIEPEHVEPISPAVSGAAAERRSATSTILQNATATLLPAAVNLVQNPTPVSLTQEPQSEVQQMQEVQRLIEQRKKEREEEEQRREQENELRRRREAREAQTQQALAREQELKNLQDRIKRERQQEQEERERIRAQIAADRAEHANRISLSSEIQSINTLGSTSTAGGAAALADTDSTSSSADETRLQIRLPGGLNRTKAFAASAALSSVRVYVRQELLAGSNIREFTLATSYPRREFSTEDEEKSLNELQLVPNAVILVLKREQINRVVRTGGNLMTMLTSMFWALLTPVAVAFDYLNKMGLQRLRERFTQMVNNVSWNRNGGRANGGGDTVLVQTDASARRNMDMFVLRPAPAPGLPQQQQAPDASPTAESSTPVDQSAQGQNETSSQSQRGTSRSARFRFGESNIRRLADTQPDKKDDKATYNGNSTQQQ</sequence>
<protein>
    <recommendedName>
        <fullName evidence="4">UBX domain-containing protein 4</fullName>
    </recommendedName>
    <alternativeName>
        <fullName evidence="5">UBX domain-containing protein 2</fullName>
    </alternativeName>
</protein>
<feature type="region of interest" description="Disordered" evidence="7">
    <location>
        <begin position="119"/>
        <end position="182"/>
    </location>
</feature>
<feature type="compositionally biased region" description="Polar residues" evidence="7">
    <location>
        <begin position="552"/>
        <end position="568"/>
    </location>
</feature>